<dbReference type="GO" id="GO:0016810">
    <property type="term" value="F:hydrolase activity, acting on carbon-nitrogen (but not peptide) bonds"/>
    <property type="evidence" value="ECO:0007669"/>
    <property type="project" value="InterPro"/>
</dbReference>
<dbReference type="SUPFAM" id="SSF51556">
    <property type="entry name" value="Metallo-dependent hydrolases"/>
    <property type="match status" value="1"/>
</dbReference>
<dbReference type="InterPro" id="IPR032466">
    <property type="entry name" value="Metal_Hydrolase"/>
</dbReference>
<reference evidence="3" key="1">
    <citation type="submission" date="2018-05" db="EMBL/GenBank/DDBJ databases">
        <title>Draft genome sequence of Stemphylium lycopersici strain CIDEFI 213.</title>
        <authorList>
            <person name="Medina R."/>
            <person name="Franco M.E.E."/>
            <person name="Lucentini C.G."/>
            <person name="Saparrat M.C.N."/>
            <person name="Balatti P.A."/>
        </authorList>
    </citation>
    <scope>NUCLEOTIDE SEQUENCE [LARGE SCALE GENOMIC DNA]</scope>
    <source>
        <strain evidence="3">CIDEFI 213</strain>
    </source>
</reference>
<evidence type="ECO:0000259" key="1">
    <source>
        <dbReference type="Pfam" id="PF01979"/>
    </source>
</evidence>
<organism evidence="2 3">
    <name type="scientific">Stemphylium lycopersici</name>
    <name type="common">Tomato gray leaf spot disease fungus</name>
    <name type="synonym">Thyrospora lycopersici</name>
    <dbReference type="NCBI Taxonomy" id="183478"/>
    <lineage>
        <taxon>Eukaryota</taxon>
        <taxon>Fungi</taxon>
        <taxon>Dikarya</taxon>
        <taxon>Ascomycota</taxon>
        <taxon>Pezizomycotina</taxon>
        <taxon>Dothideomycetes</taxon>
        <taxon>Pleosporomycetidae</taxon>
        <taxon>Pleosporales</taxon>
        <taxon>Pleosporineae</taxon>
        <taxon>Pleosporaceae</taxon>
        <taxon>Stemphylium</taxon>
    </lineage>
</organism>
<dbReference type="Proteomes" id="UP000249619">
    <property type="component" value="Unassembled WGS sequence"/>
</dbReference>
<dbReference type="SUPFAM" id="SSF51338">
    <property type="entry name" value="Composite domain of metallo-dependent hydrolases"/>
    <property type="match status" value="1"/>
</dbReference>
<dbReference type="PANTHER" id="PTHR43135:SF3">
    <property type="entry name" value="ALPHA-D-RIBOSE 1-METHYLPHOSPHONATE 5-TRIPHOSPHATE DIPHOSPHATASE"/>
    <property type="match status" value="1"/>
</dbReference>
<sequence length="421" mass="46401">MTTFLIRDVRIFTGEETIEEGYAHVQDGKIKSIGPMSKVPQDSLNSYSKPGHTLLPGLIDCHIHADRANPEALPQALRFGVTTVCEMQNEVENVQKLKKQTLESDTASYKTSGQAATVENGWPIPVITAHDKSEETAAAIARWPKLTDRNSVIEYLEWTKKEMQPDYIKLMHESGTSMSQEFDHPSLELQSIIVEEAKKRGYLTMAHATCLKDTIDILNAGVDGLTHTFCDQPPTQELIDAYKRNNAWVNPTLATMGSLTAEGEGLQQKFAHDPRVEGLIGEAGVGNMCRCMGFAKEKGKLEYTYQGVKALREAGIDILCGSDSAGPAVGTAFGLSMHQELHLFVHKIGMKPAEALRSATSLIAKRFKFEDRGRLAEGLNADLLLVEGNPLEDIDATLNIRGVWREGRSCSVYAKKLEEVV</sequence>
<dbReference type="AlphaFoldDB" id="A0A364MRW9"/>
<proteinExistence type="predicted"/>
<evidence type="ECO:0000313" key="3">
    <source>
        <dbReference type="Proteomes" id="UP000249619"/>
    </source>
</evidence>
<dbReference type="STRING" id="183478.A0A364MRW9"/>
<evidence type="ECO:0000313" key="2">
    <source>
        <dbReference type="EMBL" id="RAR01510.1"/>
    </source>
</evidence>
<gene>
    <name evidence="2" type="ORF">DDE83_008884</name>
</gene>
<accession>A0A364MRW9</accession>
<dbReference type="Pfam" id="PF01979">
    <property type="entry name" value="Amidohydro_1"/>
    <property type="match status" value="1"/>
</dbReference>
<name>A0A364MRW9_STELY</name>
<feature type="domain" description="Amidohydrolase-related" evidence="1">
    <location>
        <begin position="53"/>
        <end position="408"/>
    </location>
</feature>
<dbReference type="InterPro" id="IPR051781">
    <property type="entry name" value="Metallo-dep_Hydrolase"/>
</dbReference>
<dbReference type="EMBL" id="QGDH01000266">
    <property type="protein sequence ID" value="RAR01510.1"/>
    <property type="molecule type" value="Genomic_DNA"/>
</dbReference>
<dbReference type="InterPro" id="IPR006680">
    <property type="entry name" value="Amidohydro-rel"/>
</dbReference>
<dbReference type="InterPro" id="IPR011059">
    <property type="entry name" value="Metal-dep_hydrolase_composite"/>
</dbReference>
<comment type="caution">
    <text evidence="2">The sequence shown here is derived from an EMBL/GenBank/DDBJ whole genome shotgun (WGS) entry which is preliminary data.</text>
</comment>
<dbReference type="Gene3D" id="2.30.40.10">
    <property type="entry name" value="Urease, subunit C, domain 1"/>
    <property type="match status" value="1"/>
</dbReference>
<keyword evidence="3" id="KW-1185">Reference proteome</keyword>
<dbReference type="PANTHER" id="PTHR43135">
    <property type="entry name" value="ALPHA-D-RIBOSE 1-METHYLPHOSPHONATE 5-TRIPHOSPHATE DIPHOSPHATASE"/>
    <property type="match status" value="1"/>
</dbReference>
<dbReference type="Gene3D" id="3.40.50.10910">
    <property type="entry name" value="Amidohydrolase"/>
    <property type="match status" value="1"/>
</dbReference>
<protein>
    <recommendedName>
        <fullName evidence="1">Amidohydrolase-related domain-containing protein</fullName>
    </recommendedName>
</protein>
<dbReference type="Gene3D" id="3.30.110.90">
    <property type="entry name" value="Amidohydrolase"/>
    <property type="match status" value="1"/>
</dbReference>
<dbReference type="Gene3D" id="1.20.58.520">
    <property type="entry name" value="Amidohydrolase"/>
    <property type="match status" value="1"/>
</dbReference>